<evidence type="ECO:0000313" key="3">
    <source>
        <dbReference type="EMBL" id="KIJ31862.1"/>
    </source>
</evidence>
<dbReference type="AlphaFoldDB" id="A0A0C9URM8"/>
<feature type="compositionally biased region" description="Low complexity" evidence="2">
    <location>
        <begin position="1"/>
        <end position="17"/>
    </location>
</feature>
<reference evidence="3 4" key="1">
    <citation type="submission" date="2014-06" db="EMBL/GenBank/DDBJ databases">
        <title>Evolutionary Origins and Diversification of the Mycorrhizal Mutualists.</title>
        <authorList>
            <consortium name="DOE Joint Genome Institute"/>
            <consortium name="Mycorrhizal Genomics Consortium"/>
            <person name="Kohler A."/>
            <person name="Kuo A."/>
            <person name="Nagy L.G."/>
            <person name="Floudas D."/>
            <person name="Copeland A."/>
            <person name="Barry K.W."/>
            <person name="Cichocki N."/>
            <person name="Veneault-Fourrey C."/>
            <person name="LaButti K."/>
            <person name="Lindquist E.A."/>
            <person name="Lipzen A."/>
            <person name="Lundell T."/>
            <person name="Morin E."/>
            <person name="Murat C."/>
            <person name="Riley R."/>
            <person name="Ohm R."/>
            <person name="Sun H."/>
            <person name="Tunlid A."/>
            <person name="Henrissat B."/>
            <person name="Grigoriev I.V."/>
            <person name="Hibbett D.S."/>
            <person name="Martin F."/>
        </authorList>
    </citation>
    <scope>NUCLEOTIDE SEQUENCE [LARGE SCALE GENOMIC DNA]</scope>
    <source>
        <strain evidence="3 4">SS14</strain>
    </source>
</reference>
<gene>
    <name evidence="3" type="ORF">M422DRAFT_266345</name>
</gene>
<proteinExistence type="predicted"/>
<evidence type="ECO:0000256" key="1">
    <source>
        <dbReference type="SAM" id="Coils"/>
    </source>
</evidence>
<name>A0A0C9URM8_SPHS4</name>
<organism evidence="3 4">
    <name type="scientific">Sphaerobolus stellatus (strain SS14)</name>
    <dbReference type="NCBI Taxonomy" id="990650"/>
    <lineage>
        <taxon>Eukaryota</taxon>
        <taxon>Fungi</taxon>
        <taxon>Dikarya</taxon>
        <taxon>Basidiomycota</taxon>
        <taxon>Agaricomycotina</taxon>
        <taxon>Agaricomycetes</taxon>
        <taxon>Phallomycetidae</taxon>
        <taxon>Geastrales</taxon>
        <taxon>Sphaerobolaceae</taxon>
        <taxon>Sphaerobolus</taxon>
    </lineage>
</organism>
<feature type="region of interest" description="Disordered" evidence="2">
    <location>
        <begin position="1"/>
        <end position="27"/>
    </location>
</feature>
<evidence type="ECO:0000256" key="2">
    <source>
        <dbReference type="SAM" id="MobiDB-lite"/>
    </source>
</evidence>
<dbReference type="HOGENOM" id="CLU_081663_0_0_1"/>
<dbReference type="EMBL" id="KN837235">
    <property type="protein sequence ID" value="KIJ31862.1"/>
    <property type="molecule type" value="Genomic_DNA"/>
</dbReference>
<keyword evidence="1" id="KW-0175">Coiled coil</keyword>
<accession>A0A0C9URM8</accession>
<keyword evidence="4" id="KW-1185">Reference proteome</keyword>
<sequence>MSEYSTSSSTRLSPRSPILDKPEALLQTGDGAIAKEISPYNIKRRPLPLFTPIPETPSPSRPPALTPLYVSPPKTPSGNWRTSSIVRERAAREKAFQSLYITVKGETRCLPSDNGHIASTFIEDCESGASDSQLQIRDVFTDKDYALARTAEKMVQKRKELQEYRSLSQRHISSLINEIEELEEKIFHEILNNVASQQKHCVADGHGQFDGPQGLLYRVVYDLQDMFERKRN</sequence>
<protein>
    <submittedName>
        <fullName evidence="3">Uncharacterized protein</fullName>
    </submittedName>
</protein>
<evidence type="ECO:0000313" key="4">
    <source>
        <dbReference type="Proteomes" id="UP000054279"/>
    </source>
</evidence>
<feature type="coiled-coil region" evidence="1">
    <location>
        <begin position="147"/>
        <end position="185"/>
    </location>
</feature>
<dbReference type="Proteomes" id="UP000054279">
    <property type="component" value="Unassembled WGS sequence"/>
</dbReference>